<dbReference type="Gene3D" id="1.10.580.10">
    <property type="entry name" value="Citrate Synthase, domain 1"/>
    <property type="match status" value="1"/>
</dbReference>
<dbReference type="InterPro" id="IPR019810">
    <property type="entry name" value="Citrate_synthase_AS"/>
</dbReference>
<dbReference type="InterPro" id="IPR036969">
    <property type="entry name" value="Citrate_synthase_sf"/>
</dbReference>
<feature type="active site" evidence="6">
    <location>
        <position position="249"/>
    </location>
</feature>
<dbReference type="InterPro" id="IPR002020">
    <property type="entry name" value="Citrate_synthase"/>
</dbReference>
<dbReference type="InterPro" id="IPR016142">
    <property type="entry name" value="Citrate_synth-like_lrg_a-sub"/>
</dbReference>
<comment type="catalytic activity">
    <reaction evidence="4">
        <text>oxaloacetate + acetyl-CoA + H2O = citrate + CoA + H(+)</text>
        <dbReference type="Rhea" id="RHEA:16845"/>
        <dbReference type="ChEBI" id="CHEBI:15377"/>
        <dbReference type="ChEBI" id="CHEBI:15378"/>
        <dbReference type="ChEBI" id="CHEBI:16452"/>
        <dbReference type="ChEBI" id="CHEBI:16947"/>
        <dbReference type="ChEBI" id="CHEBI:57287"/>
        <dbReference type="ChEBI" id="CHEBI:57288"/>
        <dbReference type="EC" id="2.3.3.16"/>
    </reaction>
</comment>
<evidence type="ECO:0000313" key="8">
    <source>
        <dbReference type="EMBL" id="SLN55162.1"/>
    </source>
</evidence>
<evidence type="ECO:0000256" key="1">
    <source>
        <dbReference type="ARBA" id="ARBA00004751"/>
    </source>
</evidence>
<dbReference type="GO" id="GO:0006099">
    <property type="term" value="P:tricarboxylic acid cycle"/>
    <property type="evidence" value="ECO:0007669"/>
    <property type="project" value="UniProtKB-UniPathway"/>
</dbReference>
<dbReference type="InParanoid" id="A0A1Y5T3M3"/>
<dbReference type="GO" id="GO:0036440">
    <property type="term" value="F:citrate synthase activity"/>
    <property type="evidence" value="ECO:0007669"/>
    <property type="project" value="UniProtKB-EC"/>
</dbReference>
<dbReference type="UniPathway" id="UPA00223">
    <property type="reaction ID" value="UER00717"/>
</dbReference>
<dbReference type="Pfam" id="PF00285">
    <property type="entry name" value="Citrate_synt"/>
    <property type="match status" value="1"/>
</dbReference>
<protein>
    <recommendedName>
        <fullName evidence="5">Citrate synthase</fullName>
    </recommendedName>
</protein>
<gene>
    <name evidence="8" type="primary">citA</name>
    <name evidence="8" type="ORF">OCH7691_02367</name>
</gene>
<feature type="active site" evidence="6">
    <location>
        <position position="304"/>
    </location>
</feature>
<dbReference type="PROSITE" id="PS00480">
    <property type="entry name" value="CITRATE_SYNTHASE"/>
    <property type="match status" value="1"/>
</dbReference>
<dbReference type="PANTHER" id="PTHR11739:SF23">
    <property type="entry name" value="CITRATE SYNTHASE 2-RELATED"/>
    <property type="match status" value="1"/>
</dbReference>
<dbReference type="PRINTS" id="PR00143">
    <property type="entry name" value="CITRTSNTHASE"/>
</dbReference>
<reference evidence="8 9" key="1">
    <citation type="submission" date="2017-03" db="EMBL/GenBank/DDBJ databases">
        <authorList>
            <person name="Afonso C.L."/>
            <person name="Miller P.J."/>
            <person name="Scott M.A."/>
            <person name="Spackman E."/>
            <person name="Goraichik I."/>
            <person name="Dimitrov K.M."/>
            <person name="Suarez D.L."/>
            <person name="Swayne D.E."/>
        </authorList>
    </citation>
    <scope>NUCLEOTIDE SEQUENCE [LARGE SCALE GENOMIC DNA]</scope>
    <source>
        <strain evidence="8 9">CECT 7691</strain>
    </source>
</reference>
<dbReference type="EMBL" id="FWFR01000002">
    <property type="protein sequence ID" value="SLN55162.1"/>
    <property type="molecule type" value="Genomic_DNA"/>
</dbReference>
<dbReference type="AlphaFoldDB" id="A0A1Y5T3M3"/>
<dbReference type="InterPro" id="IPR024176">
    <property type="entry name" value="Citrate_synthase_bac-typ"/>
</dbReference>
<keyword evidence="9" id="KW-1185">Reference proteome</keyword>
<dbReference type="SUPFAM" id="SSF48256">
    <property type="entry name" value="Citrate synthase"/>
    <property type="match status" value="1"/>
</dbReference>
<evidence type="ECO:0000256" key="7">
    <source>
        <dbReference type="RuleBase" id="RU003406"/>
    </source>
</evidence>
<proteinExistence type="inferred from homology"/>
<dbReference type="NCBIfam" id="NF009005">
    <property type="entry name" value="PRK12350.1"/>
    <property type="match status" value="1"/>
</dbReference>
<name>A0A1Y5T3M3_9PROT</name>
<evidence type="ECO:0000256" key="2">
    <source>
        <dbReference type="ARBA" id="ARBA00010566"/>
    </source>
</evidence>
<dbReference type="PANTHER" id="PTHR11739">
    <property type="entry name" value="CITRATE SYNTHASE"/>
    <property type="match status" value="1"/>
</dbReference>
<evidence type="ECO:0000256" key="3">
    <source>
        <dbReference type="ARBA" id="ARBA00022679"/>
    </source>
</evidence>
<sequence>MNAGLEGVVAAETRLSMVDGEAARLVIAGETVETLAARARFAEIASRLWRGLTPAAQEPADIEAALGEARIHVAAELLPQMRALAPLSPIEALRAGIALLPDDAPMPPHLLASAAIPVIIAAHWRTSRGRKPVLPRPGATHVADFLRMLDGRDAEPEIVRALETYLVTVSDHGMNASTFAARVVASTAAGVISSVVAAICALKGPLHGGAPGPVLDMLDEIAASGGADAIRPWLEARMAGGERLMGFGHRIYRRRDPRADVLKTVVRGLGTGHRRLAFAAEVEATALAILGERYPDRRLDTNVEFYTAILLDAVGLDRALFTPAFAMGRVLGWTAHALEQAATGRLIRPASHYVGSLPDGMEAPLVPA</sequence>
<dbReference type="PIRSF" id="PIRSF001369">
    <property type="entry name" value="Citrate_synth"/>
    <property type="match status" value="1"/>
</dbReference>
<dbReference type="Proteomes" id="UP000193200">
    <property type="component" value="Unassembled WGS sequence"/>
</dbReference>
<evidence type="ECO:0000313" key="9">
    <source>
        <dbReference type="Proteomes" id="UP000193200"/>
    </source>
</evidence>
<dbReference type="InterPro" id="IPR016143">
    <property type="entry name" value="Citrate_synth-like_sm_a-sub"/>
</dbReference>
<evidence type="ECO:0000256" key="5">
    <source>
        <dbReference type="PIRNR" id="PIRNR001369"/>
    </source>
</evidence>
<accession>A0A1Y5T3M3</accession>
<dbReference type="GO" id="GO:0005975">
    <property type="term" value="P:carbohydrate metabolic process"/>
    <property type="evidence" value="ECO:0007669"/>
    <property type="project" value="TreeGrafter"/>
</dbReference>
<dbReference type="RefSeq" id="WP_085883731.1">
    <property type="nucleotide sequence ID" value="NZ_FWFR01000002.1"/>
</dbReference>
<evidence type="ECO:0000256" key="4">
    <source>
        <dbReference type="ARBA" id="ARBA00049288"/>
    </source>
</evidence>
<keyword evidence="3 5" id="KW-0808">Transferase</keyword>
<comment type="pathway">
    <text evidence="1">Carbohydrate metabolism; tricarboxylic acid cycle; isocitrate from oxaloacetate: step 1/2.</text>
</comment>
<comment type="similarity">
    <text evidence="2 5 7">Belongs to the citrate synthase family.</text>
</comment>
<dbReference type="OrthoDB" id="9786046at2"/>
<dbReference type="GO" id="GO:0005829">
    <property type="term" value="C:cytosol"/>
    <property type="evidence" value="ECO:0007669"/>
    <property type="project" value="TreeGrafter"/>
</dbReference>
<dbReference type="Gene3D" id="1.10.230.10">
    <property type="entry name" value="Cytochrome P450-Terp, domain 2"/>
    <property type="match status" value="1"/>
</dbReference>
<keyword evidence="8" id="KW-0012">Acyltransferase</keyword>
<evidence type="ECO:0000256" key="6">
    <source>
        <dbReference type="PIRSR" id="PIRSR001369-1"/>
    </source>
</evidence>
<organism evidence="8 9">
    <name type="scientific">Oceanibacterium hippocampi</name>
    <dbReference type="NCBI Taxonomy" id="745714"/>
    <lineage>
        <taxon>Bacteria</taxon>
        <taxon>Pseudomonadati</taxon>
        <taxon>Pseudomonadota</taxon>
        <taxon>Alphaproteobacteria</taxon>
        <taxon>Sneathiellales</taxon>
        <taxon>Sneathiellaceae</taxon>
        <taxon>Oceanibacterium</taxon>
    </lineage>
</organism>